<proteinExistence type="predicted"/>
<comment type="pathway">
    <text evidence="1">Lipid metabolism.</text>
</comment>
<dbReference type="AlphaFoldDB" id="A0A4Q7YMM8"/>
<dbReference type="RefSeq" id="WP_207224670.1">
    <property type="nucleotide sequence ID" value="NZ_SHKX01000013.1"/>
</dbReference>
<evidence type="ECO:0000256" key="4">
    <source>
        <dbReference type="ARBA" id="ARBA00023098"/>
    </source>
</evidence>
<evidence type="ECO:0000256" key="2">
    <source>
        <dbReference type="ARBA" id="ARBA00022516"/>
    </source>
</evidence>
<feature type="domain" description="Phospholipid/glycerol acyltransferase" evidence="6">
    <location>
        <begin position="80"/>
        <end position="199"/>
    </location>
</feature>
<keyword evidence="2" id="KW-0444">Lipid biosynthesis</keyword>
<dbReference type="GO" id="GO:0006654">
    <property type="term" value="P:phosphatidic acid biosynthetic process"/>
    <property type="evidence" value="ECO:0007669"/>
    <property type="project" value="TreeGrafter"/>
</dbReference>
<dbReference type="GO" id="GO:0003841">
    <property type="term" value="F:1-acylglycerol-3-phosphate O-acyltransferase activity"/>
    <property type="evidence" value="ECO:0007669"/>
    <property type="project" value="TreeGrafter"/>
</dbReference>
<evidence type="ECO:0000313" key="8">
    <source>
        <dbReference type="Proteomes" id="UP000292423"/>
    </source>
</evidence>
<protein>
    <submittedName>
        <fullName evidence="7">1-acyl-sn-glycerol-3-phosphate acyltransferase</fullName>
    </submittedName>
</protein>
<dbReference type="Proteomes" id="UP000292423">
    <property type="component" value="Unassembled WGS sequence"/>
</dbReference>
<dbReference type="EMBL" id="SHKX01000013">
    <property type="protein sequence ID" value="RZU38630.1"/>
    <property type="molecule type" value="Genomic_DNA"/>
</dbReference>
<dbReference type="Pfam" id="PF01553">
    <property type="entry name" value="Acyltransferase"/>
    <property type="match status" value="1"/>
</dbReference>
<evidence type="ECO:0000256" key="3">
    <source>
        <dbReference type="ARBA" id="ARBA00022679"/>
    </source>
</evidence>
<evidence type="ECO:0000259" key="6">
    <source>
        <dbReference type="SMART" id="SM00563"/>
    </source>
</evidence>
<dbReference type="PANTHER" id="PTHR10434:SF64">
    <property type="entry name" value="1-ACYL-SN-GLYCEROL-3-PHOSPHATE ACYLTRANSFERASE-RELATED"/>
    <property type="match status" value="1"/>
</dbReference>
<gene>
    <name evidence="7" type="ORF">EV700_2565</name>
</gene>
<dbReference type="PANTHER" id="PTHR10434">
    <property type="entry name" value="1-ACYL-SN-GLYCEROL-3-PHOSPHATE ACYLTRANSFERASE"/>
    <property type="match status" value="1"/>
</dbReference>
<keyword evidence="4" id="KW-0443">Lipid metabolism</keyword>
<evidence type="ECO:0000313" key="7">
    <source>
        <dbReference type="EMBL" id="RZU38630.1"/>
    </source>
</evidence>
<keyword evidence="8" id="KW-1185">Reference proteome</keyword>
<dbReference type="CDD" id="cd07989">
    <property type="entry name" value="LPLAT_AGPAT-like"/>
    <property type="match status" value="1"/>
</dbReference>
<accession>A0A4Q7YMM8</accession>
<reference evidence="7 8" key="1">
    <citation type="submission" date="2019-02" db="EMBL/GenBank/DDBJ databases">
        <title>Genomic Encyclopedia of Type Strains, Phase IV (KMG-IV): sequencing the most valuable type-strain genomes for metagenomic binning, comparative biology and taxonomic classification.</title>
        <authorList>
            <person name="Goeker M."/>
        </authorList>
    </citation>
    <scope>NUCLEOTIDE SEQUENCE [LARGE SCALE GENOMIC DNA]</scope>
    <source>
        <strain evidence="7 8">DSM 105135</strain>
    </source>
</reference>
<dbReference type="SUPFAM" id="SSF69593">
    <property type="entry name" value="Glycerol-3-phosphate (1)-acyltransferase"/>
    <property type="match status" value="1"/>
</dbReference>
<sequence length="251" mass="27330">MSEFLKKALGAVLTPVFLVVCLVWLCIFHAAQIAALRLGGARAHRRTVDALNGCLIRSLWLLGNRPRLIGALPAPSSRPLIVVANHQSTLDVVGLGWYLRRLSPCFVAKRELGRGIPSVSYNLRHSGAALIDRSDARQSLSEIGKLGARLREQGGAVVIFPEGTRSKRGGLKPFAAAGVKILLKKCPEAWVLPVCIHDTWRLNRFGKFPMGVGERFVWSVLPAIDPAGMTADEAVQRAEAVIRAEYERLGG</sequence>
<keyword evidence="3 7" id="KW-0808">Transferase</keyword>
<dbReference type="SMART" id="SM00563">
    <property type="entry name" value="PlsC"/>
    <property type="match status" value="1"/>
</dbReference>
<organism evidence="7 8">
    <name type="scientific">Fluviicoccus keumensis</name>
    <dbReference type="NCBI Taxonomy" id="1435465"/>
    <lineage>
        <taxon>Bacteria</taxon>
        <taxon>Pseudomonadati</taxon>
        <taxon>Pseudomonadota</taxon>
        <taxon>Gammaproteobacteria</taxon>
        <taxon>Moraxellales</taxon>
        <taxon>Moraxellaceae</taxon>
        <taxon>Fluviicoccus</taxon>
    </lineage>
</organism>
<name>A0A4Q7YMM8_9GAMM</name>
<evidence type="ECO:0000256" key="5">
    <source>
        <dbReference type="ARBA" id="ARBA00023315"/>
    </source>
</evidence>
<comment type="caution">
    <text evidence="7">The sequence shown here is derived from an EMBL/GenBank/DDBJ whole genome shotgun (WGS) entry which is preliminary data.</text>
</comment>
<dbReference type="InterPro" id="IPR002123">
    <property type="entry name" value="Plipid/glycerol_acylTrfase"/>
</dbReference>
<keyword evidence="5 7" id="KW-0012">Acyltransferase</keyword>
<evidence type="ECO:0000256" key="1">
    <source>
        <dbReference type="ARBA" id="ARBA00005189"/>
    </source>
</evidence>